<dbReference type="InterPro" id="IPR010651">
    <property type="entry name" value="Sugar_transport"/>
</dbReference>
<keyword evidence="4 9" id="KW-0762">Sugar transport</keyword>
<feature type="transmembrane region" description="Helical" evidence="8">
    <location>
        <begin position="227"/>
        <end position="247"/>
    </location>
</feature>
<dbReference type="EMBL" id="ACHG01000181">
    <property type="protein sequence ID" value="EEI65030.1"/>
    <property type="molecule type" value="Genomic_DNA"/>
</dbReference>
<feature type="transmembrane region" description="Helical" evidence="8">
    <location>
        <begin position="49"/>
        <end position="70"/>
    </location>
</feature>
<feature type="transmembrane region" description="Helical" evidence="8">
    <location>
        <begin position="166"/>
        <end position="183"/>
    </location>
</feature>
<keyword evidence="7 8" id="KW-0472">Membrane</keyword>
<proteinExistence type="inferred from homology"/>
<evidence type="ECO:0000256" key="6">
    <source>
        <dbReference type="ARBA" id="ARBA00022989"/>
    </source>
</evidence>
<sequence>MIHLYLVIILRIDRREFFMNYLLALIPAIGWGIMPLITGKIGGSTINQMFGIGAGATIVGLVAFIIGHPTVTTTGFWFSVLCGALWTIGQIGQFVSFKRMGVSNTIPLSTVLQLVGNSLIGVIIFGEWRGARTLTIGFIALAIVIVGALMTSVTDQSSGKKITVQNFLFLLITSIGYWVYSAFPKMPMIANDSSLGIFLPEMLGILLGSVIYAICSGNIDSFKQKKQYLNIWGGISWGIAALAYIFAGRALGINTAFVFTQMNVIIATIGGILVLHEHKTRREMSFTIAGIIFIVAGSILTIFA</sequence>
<feature type="transmembrane region" description="Helical" evidence="8">
    <location>
        <begin position="253"/>
        <end position="274"/>
    </location>
</feature>
<evidence type="ECO:0000313" key="10">
    <source>
        <dbReference type="Proteomes" id="UP000003419"/>
    </source>
</evidence>
<feature type="transmembrane region" description="Helical" evidence="8">
    <location>
        <begin position="18"/>
        <end position="37"/>
    </location>
</feature>
<evidence type="ECO:0000256" key="2">
    <source>
        <dbReference type="ARBA" id="ARBA00006117"/>
    </source>
</evidence>
<comment type="caution">
    <text evidence="9">The sequence shown here is derived from an EMBL/GenBank/DDBJ whole genome shotgun (WGS) entry which is preliminary data.</text>
</comment>
<evidence type="ECO:0000256" key="4">
    <source>
        <dbReference type="ARBA" id="ARBA00022597"/>
    </source>
</evidence>
<accession>A0A8D9S369</accession>
<dbReference type="PANTHER" id="PTHR16119:SF17">
    <property type="entry name" value="TRANSMEMBRANE PROTEIN 144"/>
    <property type="match status" value="1"/>
</dbReference>
<feature type="transmembrane region" description="Helical" evidence="8">
    <location>
        <begin position="76"/>
        <end position="96"/>
    </location>
</feature>
<evidence type="ECO:0000313" key="9">
    <source>
        <dbReference type="EMBL" id="EEI65030.1"/>
    </source>
</evidence>
<evidence type="ECO:0000256" key="3">
    <source>
        <dbReference type="ARBA" id="ARBA00022448"/>
    </source>
</evidence>
<comment type="similarity">
    <text evidence="2">Belongs to the GRP transporter (TC 2.A.7.5) family.</text>
</comment>
<dbReference type="GO" id="GO:0015144">
    <property type="term" value="F:carbohydrate transmembrane transporter activity"/>
    <property type="evidence" value="ECO:0007669"/>
    <property type="project" value="InterPro"/>
</dbReference>
<evidence type="ECO:0000256" key="7">
    <source>
        <dbReference type="ARBA" id="ARBA00023136"/>
    </source>
</evidence>
<feature type="transmembrane region" description="Helical" evidence="8">
    <location>
        <begin position="286"/>
        <end position="303"/>
    </location>
</feature>
<name>A0A8D9S369_LIMRT</name>
<reference evidence="9 10" key="1">
    <citation type="submission" date="2009-01" db="EMBL/GenBank/DDBJ databases">
        <authorList>
            <person name="Qin X."/>
            <person name="Bachman B."/>
            <person name="Battles P."/>
            <person name="Bell A."/>
            <person name="Bess C."/>
            <person name="Bickham C."/>
            <person name="Chaboub L."/>
            <person name="Chen D."/>
            <person name="Coyle M."/>
            <person name="Deiros D.R."/>
            <person name="Dinh H."/>
            <person name="Forbes L."/>
            <person name="Fowler G."/>
            <person name="Francisco L."/>
            <person name="Fu Q."/>
            <person name="Gubbala S."/>
            <person name="Hale W."/>
            <person name="Han Y."/>
            <person name="Hemphill L."/>
            <person name="Highlander S.K."/>
            <person name="Hirani K."/>
            <person name="Hogues M."/>
            <person name="Jackson L."/>
            <person name="Jakkamsetti A."/>
            <person name="Javaid M."/>
            <person name="Jiang H."/>
            <person name="Korchina V."/>
            <person name="Kovar C."/>
            <person name="Lara F."/>
            <person name="Lee S."/>
            <person name="Mata R."/>
            <person name="Mathew T."/>
            <person name="Moen C."/>
            <person name="Morales K."/>
            <person name="Munidasa M."/>
            <person name="Nazareth L."/>
            <person name="Ngo R."/>
            <person name="Nguyen L."/>
            <person name="Okwuonu G."/>
            <person name="Ongeri F."/>
            <person name="Patil S."/>
            <person name="Petrosino J."/>
            <person name="Pham C."/>
            <person name="Pham P."/>
            <person name="Pu L.-L."/>
            <person name="Puazo M."/>
            <person name="Raj R."/>
            <person name="Reid J."/>
            <person name="Rouhana J."/>
            <person name="Saada N."/>
            <person name="Shang Y."/>
            <person name="Simmons D."/>
            <person name="Thornton R."/>
            <person name="Warren J."/>
            <person name="Weissenberger G."/>
            <person name="Zhang J."/>
            <person name="Zhang L."/>
            <person name="Zhou C."/>
            <person name="Zhu D."/>
            <person name="Muzny D."/>
            <person name="Worley K."/>
            <person name="Gibbs R."/>
        </authorList>
    </citation>
    <scope>NUCLEOTIDE SEQUENCE [LARGE SCALE GENOMIC DNA]</scope>
    <source>
        <strain evidence="9 10">CF48-3A</strain>
    </source>
</reference>
<feature type="transmembrane region" description="Helical" evidence="8">
    <location>
        <begin position="134"/>
        <end position="154"/>
    </location>
</feature>
<evidence type="ECO:0000256" key="5">
    <source>
        <dbReference type="ARBA" id="ARBA00022692"/>
    </source>
</evidence>
<dbReference type="AlphaFoldDB" id="A0A8D9S369"/>
<feature type="transmembrane region" description="Helical" evidence="8">
    <location>
        <begin position="195"/>
        <end position="215"/>
    </location>
</feature>
<dbReference type="Pfam" id="PF06800">
    <property type="entry name" value="Sugar_transport"/>
    <property type="match status" value="1"/>
</dbReference>
<keyword evidence="6 8" id="KW-1133">Transmembrane helix</keyword>
<dbReference type="SUPFAM" id="SSF103481">
    <property type="entry name" value="Multidrug resistance efflux transporter EmrE"/>
    <property type="match status" value="1"/>
</dbReference>
<keyword evidence="5 8" id="KW-0812">Transmembrane</keyword>
<dbReference type="Proteomes" id="UP000003419">
    <property type="component" value="Unassembled WGS sequence"/>
</dbReference>
<keyword evidence="3" id="KW-0813">Transport</keyword>
<gene>
    <name evidence="9" type="ORF">HMPREF0534_1647</name>
</gene>
<dbReference type="InterPro" id="IPR037185">
    <property type="entry name" value="EmrE-like"/>
</dbReference>
<comment type="subcellular location">
    <subcellularLocation>
        <location evidence="1">Cell membrane</location>
        <topology evidence="1">Multi-pass membrane protein</topology>
    </subcellularLocation>
</comment>
<evidence type="ECO:0000256" key="1">
    <source>
        <dbReference type="ARBA" id="ARBA00004651"/>
    </source>
</evidence>
<dbReference type="PANTHER" id="PTHR16119">
    <property type="entry name" value="TRANSMEMBRANE PROTEIN 144"/>
    <property type="match status" value="1"/>
</dbReference>
<dbReference type="GO" id="GO:0005886">
    <property type="term" value="C:plasma membrane"/>
    <property type="evidence" value="ECO:0007669"/>
    <property type="project" value="UniProtKB-SubCell"/>
</dbReference>
<evidence type="ECO:0000256" key="8">
    <source>
        <dbReference type="SAM" id="Phobius"/>
    </source>
</evidence>
<protein>
    <submittedName>
        <fullName evidence="9">Sugar transport protein</fullName>
    </submittedName>
</protein>
<dbReference type="CDD" id="cd23110">
    <property type="entry name" value="GRP"/>
    <property type="match status" value="1"/>
</dbReference>
<organism evidence="9 10">
    <name type="scientific">Limosilactobacillus reuteri CF48-3A</name>
    <dbReference type="NCBI Taxonomy" id="525341"/>
    <lineage>
        <taxon>Bacteria</taxon>
        <taxon>Bacillati</taxon>
        <taxon>Bacillota</taxon>
        <taxon>Bacilli</taxon>
        <taxon>Lactobacillales</taxon>
        <taxon>Lactobacillaceae</taxon>
        <taxon>Limosilactobacillus</taxon>
    </lineage>
</organism>